<dbReference type="RefSeq" id="WP_204702164.1">
    <property type="nucleotide sequence ID" value="NZ_JAFBDQ010000012.1"/>
</dbReference>
<dbReference type="InterPro" id="IPR035906">
    <property type="entry name" value="MetI-like_sf"/>
</dbReference>
<dbReference type="PROSITE" id="PS50928">
    <property type="entry name" value="ABC_TM1"/>
    <property type="match status" value="1"/>
</dbReference>
<evidence type="ECO:0000256" key="2">
    <source>
        <dbReference type="ARBA" id="ARBA00022448"/>
    </source>
</evidence>
<keyword evidence="9" id="KW-1185">Reference proteome</keyword>
<evidence type="ECO:0000256" key="3">
    <source>
        <dbReference type="ARBA" id="ARBA00022692"/>
    </source>
</evidence>
<feature type="transmembrane region" description="Helical" evidence="6">
    <location>
        <begin position="182"/>
        <end position="203"/>
    </location>
</feature>
<dbReference type="GO" id="GO:0055085">
    <property type="term" value="P:transmembrane transport"/>
    <property type="evidence" value="ECO:0007669"/>
    <property type="project" value="InterPro"/>
</dbReference>
<keyword evidence="3 6" id="KW-0812">Transmembrane</keyword>
<feature type="transmembrane region" description="Helical" evidence="6">
    <location>
        <begin position="20"/>
        <end position="40"/>
    </location>
</feature>
<reference evidence="8" key="1">
    <citation type="submission" date="2021-01" db="EMBL/GenBank/DDBJ databases">
        <title>Genomic Encyclopedia of Type Strains, Phase IV (KMG-IV): sequencing the most valuable type-strain genomes for metagenomic binning, comparative biology and taxonomic classification.</title>
        <authorList>
            <person name="Goeker M."/>
        </authorList>
    </citation>
    <scope>NUCLEOTIDE SEQUENCE</scope>
    <source>
        <strain evidence="8">DSM 23230</strain>
    </source>
</reference>
<evidence type="ECO:0000256" key="4">
    <source>
        <dbReference type="ARBA" id="ARBA00022989"/>
    </source>
</evidence>
<dbReference type="CDD" id="cd06261">
    <property type="entry name" value="TM_PBP2"/>
    <property type="match status" value="1"/>
</dbReference>
<keyword evidence="2 6" id="KW-0813">Transport</keyword>
<feature type="transmembrane region" description="Helical" evidence="6">
    <location>
        <begin position="76"/>
        <end position="93"/>
    </location>
</feature>
<dbReference type="PANTHER" id="PTHR30177">
    <property type="entry name" value="GLYCINE BETAINE/L-PROLINE TRANSPORT SYSTEM PERMEASE PROTEIN PROW"/>
    <property type="match status" value="1"/>
</dbReference>
<dbReference type="InterPro" id="IPR000515">
    <property type="entry name" value="MetI-like"/>
</dbReference>
<protein>
    <submittedName>
        <fullName evidence="8">Osmoprotectant transport system permease protein</fullName>
    </submittedName>
</protein>
<dbReference type="Pfam" id="PF00528">
    <property type="entry name" value="BPD_transp_1"/>
    <property type="match status" value="1"/>
</dbReference>
<organism evidence="8 9">
    <name type="scientific">Halanaerobacter jeridensis</name>
    <dbReference type="NCBI Taxonomy" id="706427"/>
    <lineage>
        <taxon>Bacteria</taxon>
        <taxon>Bacillati</taxon>
        <taxon>Bacillota</taxon>
        <taxon>Clostridia</taxon>
        <taxon>Halanaerobiales</taxon>
        <taxon>Halobacteroidaceae</taxon>
        <taxon>Halanaerobacter</taxon>
    </lineage>
</organism>
<dbReference type="AlphaFoldDB" id="A0A938XT94"/>
<keyword evidence="5 6" id="KW-0472">Membrane</keyword>
<keyword evidence="4 6" id="KW-1133">Transmembrane helix</keyword>
<dbReference type="EMBL" id="JAFBDQ010000012">
    <property type="protein sequence ID" value="MBM7557414.1"/>
    <property type="molecule type" value="Genomic_DNA"/>
</dbReference>
<feature type="transmembrane region" description="Helical" evidence="6">
    <location>
        <begin position="135"/>
        <end position="162"/>
    </location>
</feature>
<comment type="subcellular location">
    <subcellularLocation>
        <location evidence="6">Cell membrane</location>
        <topology evidence="6">Multi-pass membrane protein</topology>
    </subcellularLocation>
    <subcellularLocation>
        <location evidence="1">Membrane</location>
        <topology evidence="1">Multi-pass membrane protein</topology>
    </subcellularLocation>
</comment>
<name>A0A938XT94_9FIRM</name>
<dbReference type="PANTHER" id="PTHR30177:SF4">
    <property type="entry name" value="OSMOPROTECTANT IMPORT PERMEASE PROTEIN OSMW"/>
    <property type="match status" value="1"/>
</dbReference>
<feature type="domain" description="ABC transmembrane type-1" evidence="7">
    <location>
        <begin position="16"/>
        <end position="200"/>
    </location>
</feature>
<dbReference type="GO" id="GO:0005886">
    <property type="term" value="C:plasma membrane"/>
    <property type="evidence" value="ECO:0007669"/>
    <property type="project" value="UniProtKB-SubCell"/>
</dbReference>
<proteinExistence type="inferred from homology"/>
<evidence type="ECO:0000259" key="7">
    <source>
        <dbReference type="PROSITE" id="PS50928"/>
    </source>
</evidence>
<comment type="similarity">
    <text evidence="6">Belongs to the binding-protein-dependent transport system permease family.</text>
</comment>
<dbReference type="Gene3D" id="1.10.3720.10">
    <property type="entry name" value="MetI-like"/>
    <property type="match status" value="1"/>
</dbReference>
<dbReference type="SUPFAM" id="SSF161098">
    <property type="entry name" value="MetI-like"/>
    <property type="match status" value="1"/>
</dbReference>
<dbReference type="InterPro" id="IPR051204">
    <property type="entry name" value="ABC_transp_perm/SBD"/>
</dbReference>
<dbReference type="GO" id="GO:0031460">
    <property type="term" value="P:glycine betaine transport"/>
    <property type="evidence" value="ECO:0007669"/>
    <property type="project" value="TreeGrafter"/>
</dbReference>
<comment type="caution">
    <text evidence="8">The sequence shown here is derived from an EMBL/GenBank/DDBJ whole genome shotgun (WGS) entry which is preliminary data.</text>
</comment>
<evidence type="ECO:0000256" key="6">
    <source>
        <dbReference type="RuleBase" id="RU363032"/>
    </source>
</evidence>
<evidence type="ECO:0000313" key="9">
    <source>
        <dbReference type="Proteomes" id="UP000774000"/>
    </source>
</evidence>
<dbReference type="Proteomes" id="UP000774000">
    <property type="component" value="Unassembled WGS sequence"/>
</dbReference>
<evidence type="ECO:0000256" key="5">
    <source>
        <dbReference type="ARBA" id="ARBA00023136"/>
    </source>
</evidence>
<accession>A0A938XT94</accession>
<feature type="transmembrane region" description="Helical" evidence="6">
    <location>
        <begin position="47"/>
        <end position="70"/>
    </location>
</feature>
<sequence length="219" mass="23331">MIEFLINNWHQALVLAGEHLFIVLVATSLAAAIGIPLGILISTKEDWAPVVINVANIIMTIPSIALFGIMLPLLSIFNAGLGTVPVVIALILYSQLPIIRNTYTAIQNIDPAVVDSAKGIGLSTWRRLIEVELPLALPVIIAGLRIAIVMNIGIVTIAVYVGAGGLGKFIQRGIDQVYEEQIMAGALLVALLAIVVEALLYGVEYLVTPAGLKEGQQHD</sequence>
<dbReference type="FunFam" id="1.10.3720.10:FF:000001">
    <property type="entry name" value="Glycine betaine ABC transporter, permease"/>
    <property type="match status" value="1"/>
</dbReference>
<evidence type="ECO:0000256" key="1">
    <source>
        <dbReference type="ARBA" id="ARBA00004141"/>
    </source>
</evidence>
<evidence type="ECO:0000313" key="8">
    <source>
        <dbReference type="EMBL" id="MBM7557414.1"/>
    </source>
</evidence>
<gene>
    <name evidence="8" type="ORF">JOC47_002280</name>
</gene>